<dbReference type="EnsemblPlants" id="Solyc10g052850.1.1">
    <property type="protein sequence ID" value="Solyc10g052850.1.1"/>
    <property type="gene ID" value="Solyc10g052850.1"/>
</dbReference>
<reference evidence="2" key="1">
    <citation type="journal article" date="2012" name="Nature">
        <title>The tomato genome sequence provides insights into fleshy fruit evolution.</title>
        <authorList>
            <consortium name="Tomato Genome Consortium"/>
        </authorList>
    </citation>
    <scope>NUCLEOTIDE SEQUENCE [LARGE SCALE GENOMIC DNA]</scope>
    <source>
        <strain evidence="2">cv. Heinz 1706</strain>
    </source>
</reference>
<dbReference type="InParanoid" id="K4D0Y2"/>
<accession>K4D0Y2</accession>
<evidence type="ECO:0000313" key="3">
    <source>
        <dbReference type="Proteomes" id="UP000004994"/>
    </source>
</evidence>
<dbReference type="Proteomes" id="UP000004994">
    <property type="component" value="Chromosome 10"/>
</dbReference>
<feature type="compositionally biased region" description="Polar residues" evidence="1">
    <location>
        <begin position="25"/>
        <end position="36"/>
    </location>
</feature>
<organism evidence="2">
    <name type="scientific">Solanum lycopersicum</name>
    <name type="common">Tomato</name>
    <name type="synonym">Lycopersicon esculentum</name>
    <dbReference type="NCBI Taxonomy" id="4081"/>
    <lineage>
        <taxon>Eukaryota</taxon>
        <taxon>Viridiplantae</taxon>
        <taxon>Streptophyta</taxon>
        <taxon>Embryophyta</taxon>
        <taxon>Tracheophyta</taxon>
        <taxon>Spermatophyta</taxon>
        <taxon>Magnoliopsida</taxon>
        <taxon>eudicotyledons</taxon>
        <taxon>Gunneridae</taxon>
        <taxon>Pentapetalae</taxon>
        <taxon>asterids</taxon>
        <taxon>lamiids</taxon>
        <taxon>Solanales</taxon>
        <taxon>Solanaceae</taxon>
        <taxon>Solanoideae</taxon>
        <taxon>Solaneae</taxon>
        <taxon>Solanum</taxon>
        <taxon>Solanum subgen. Lycopersicon</taxon>
    </lineage>
</organism>
<sequence>MIVFAAEVDDQIHDCKDNEPDQGPQDLNEQITNEDV</sequence>
<keyword evidence="3" id="KW-1185">Reference proteome</keyword>
<proteinExistence type="predicted"/>
<reference evidence="2" key="2">
    <citation type="submission" date="2015-06" db="UniProtKB">
        <authorList>
            <consortium name="EnsemblPlants"/>
        </authorList>
    </citation>
    <scope>IDENTIFICATION</scope>
    <source>
        <strain evidence="2">cv. Heinz 1706</strain>
    </source>
</reference>
<evidence type="ECO:0000313" key="2">
    <source>
        <dbReference type="EnsemblPlants" id="Solyc10g052850.1.1"/>
    </source>
</evidence>
<feature type="region of interest" description="Disordered" evidence="1">
    <location>
        <begin position="8"/>
        <end position="36"/>
    </location>
</feature>
<dbReference type="HOGENOM" id="CLU_3360658_0_0_1"/>
<evidence type="ECO:0000256" key="1">
    <source>
        <dbReference type="SAM" id="MobiDB-lite"/>
    </source>
</evidence>
<name>K4D0Y2_SOLLC</name>
<dbReference type="Gramene" id="Solyc10g052850.1.1">
    <property type="protein sequence ID" value="Solyc10g052850.1.1"/>
    <property type="gene ID" value="Solyc10g052850.1"/>
</dbReference>
<feature type="compositionally biased region" description="Basic and acidic residues" evidence="1">
    <location>
        <begin position="10"/>
        <end position="19"/>
    </location>
</feature>
<dbReference type="PaxDb" id="4081-Solyc10g052850.1.1"/>
<protein>
    <submittedName>
        <fullName evidence="2">Uncharacterized protein</fullName>
    </submittedName>
</protein>
<dbReference type="AlphaFoldDB" id="K4D0Y2"/>